<dbReference type="EMBL" id="CP031337">
    <property type="protein sequence ID" value="AXK37989.1"/>
    <property type="molecule type" value="Genomic_DNA"/>
</dbReference>
<gene>
    <name evidence="3" type="ORF">DWG20_00285</name>
</gene>
<dbReference type="KEGG" id="ccah:DWG20_00285"/>
<dbReference type="Pfam" id="PF00717">
    <property type="entry name" value="Peptidase_S24"/>
    <property type="match status" value="1"/>
</dbReference>
<dbReference type="AlphaFoldDB" id="A0A345Y237"/>
<dbReference type="InterPro" id="IPR039418">
    <property type="entry name" value="LexA-like"/>
</dbReference>
<organism evidence="3 4">
    <name type="scientific">Crenobacter cavernae</name>
    <dbReference type="NCBI Taxonomy" id="2290923"/>
    <lineage>
        <taxon>Bacteria</taxon>
        <taxon>Pseudomonadati</taxon>
        <taxon>Pseudomonadota</taxon>
        <taxon>Betaproteobacteria</taxon>
        <taxon>Neisseriales</taxon>
        <taxon>Neisseriaceae</taxon>
        <taxon>Crenobacter</taxon>
    </lineage>
</organism>
<feature type="region of interest" description="Disordered" evidence="1">
    <location>
        <begin position="1"/>
        <end position="50"/>
    </location>
</feature>
<dbReference type="PANTHER" id="PTHR33516:SF2">
    <property type="entry name" value="LEXA REPRESSOR-RELATED"/>
    <property type="match status" value="1"/>
</dbReference>
<feature type="domain" description="Peptidase S24/S26A/S26B/S26C" evidence="2">
    <location>
        <begin position="42"/>
        <end position="152"/>
    </location>
</feature>
<proteinExistence type="predicted"/>
<evidence type="ECO:0000313" key="3">
    <source>
        <dbReference type="EMBL" id="AXK37989.1"/>
    </source>
</evidence>
<dbReference type="InterPro" id="IPR050077">
    <property type="entry name" value="LexA_repressor"/>
</dbReference>
<reference evidence="3 4" key="1">
    <citation type="submission" date="2018-07" db="EMBL/GenBank/DDBJ databases">
        <title>Crenobacter cavernae sp. nov., isolated from a karst cave.</title>
        <authorList>
            <person name="Zhu H."/>
        </authorList>
    </citation>
    <scope>NUCLEOTIDE SEQUENCE [LARGE SCALE GENOMIC DNA]</scope>
    <source>
        <strain evidence="3 4">K1W11S-77</strain>
    </source>
</reference>
<dbReference type="NCBIfam" id="NF007621">
    <property type="entry name" value="PRK10276.1"/>
    <property type="match status" value="1"/>
</dbReference>
<dbReference type="InterPro" id="IPR015927">
    <property type="entry name" value="Peptidase_S24_S26A/B/C"/>
</dbReference>
<accession>A0A345Y237</accession>
<name>A0A345Y237_9NEIS</name>
<dbReference type="Proteomes" id="UP000254537">
    <property type="component" value="Chromosome"/>
</dbReference>
<evidence type="ECO:0000313" key="4">
    <source>
        <dbReference type="Proteomes" id="UP000254537"/>
    </source>
</evidence>
<dbReference type="InterPro" id="IPR036286">
    <property type="entry name" value="LexA/Signal_pep-like_sf"/>
</dbReference>
<dbReference type="Gene3D" id="2.10.109.10">
    <property type="entry name" value="Umud Fragment, subunit A"/>
    <property type="match status" value="1"/>
</dbReference>
<dbReference type="CDD" id="cd06529">
    <property type="entry name" value="S24_LexA-like"/>
    <property type="match status" value="1"/>
</dbReference>
<dbReference type="SUPFAM" id="SSF51306">
    <property type="entry name" value="LexA/Signal peptidase"/>
    <property type="match status" value="1"/>
</dbReference>
<evidence type="ECO:0000259" key="2">
    <source>
        <dbReference type="Pfam" id="PF00717"/>
    </source>
</evidence>
<dbReference type="OrthoDB" id="9802364at2"/>
<dbReference type="PANTHER" id="PTHR33516">
    <property type="entry name" value="LEXA REPRESSOR"/>
    <property type="match status" value="1"/>
</dbReference>
<sequence>MVQPTSRRPLPLSRAHPAPQEEFPDLLQPVSPPEPEVAEARTTGFPSPATDYRKRRLDITAYLVRNPAATFLFKARGDALARSGIHDGDILVVDKSVEPRPGQVVVVFGHGERLVKRLVGRAGRLLLVSDDPLTPALELRPDGEFTVWGVVVGTFKRVPA</sequence>
<protein>
    <submittedName>
        <fullName evidence="3">Error-prone repair protein UmuD</fullName>
    </submittedName>
</protein>
<evidence type="ECO:0000256" key="1">
    <source>
        <dbReference type="SAM" id="MobiDB-lite"/>
    </source>
</evidence>